<dbReference type="PANTHER" id="PTHR21497">
    <property type="entry name" value="UBIQUITIN LIGASE E3 ALPHA-RELATED"/>
    <property type="match status" value="1"/>
</dbReference>
<dbReference type="InterPro" id="IPR055194">
    <property type="entry name" value="UBR1-like_WH"/>
</dbReference>
<evidence type="ECO:0000256" key="10">
    <source>
        <dbReference type="RuleBase" id="RU366018"/>
    </source>
</evidence>
<dbReference type="InterPro" id="IPR003126">
    <property type="entry name" value="Znf_UBR"/>
</dbReference>
<keyword evidence="5 10" id="KW-0863">Zinc-finger</keyword>
<dbReference type="RefSeq" id="XP_023930518.1">
    <property type="nucleotide sequence ID" value="XM_024074750.1"/>
</dbReference>
<dbReference type="InterPro" id="IPR042065">
    <property type="entry name" value="E3_ELL-like"/>
</dbReference>
<keyword evidence="13" id="KW-1185">Reference proteome</keyword>
<dbReference type="InterPro" id="IPR014719">
    <property type="entry name" value="Ribosomal_bL12_C/ClpS-like"/>
</dbReference>
<dbReference type="InterPro" id="IPR003769">
    <property type="entry name" value="ClpS_core"/>
</dbReference>
<evidence type="ECO:0000256" key="4">
    <source>
        <dbReference type="ARBA" id="ARBA00022723"/>
    </source>
</evidence>
<proteinExistence type="inferred from homology"/>
<dbReference type="Gene3D" id="3.30.1390.10">
    <property type="match status" value="1"/>
</dbReference>
<dbReference type="GO" id="GO:0061630">
    <property type="term" value="F:ubiquitin protein ligase activity"/>
    <property type="evidence" value="ECO:0007669"/>
    <property type="project" value="UniProtKB-UniRule"/>
</dbReference>
<dbReference type="InterPro" id="IPR036390">
    <property type="entry name" value="WH_DNA-bd_sf"/>
</dbReference>
<evidence type="ECO:0000256" key="1">
    <source>
        <dbReference type="ARBA" id="ARBA00000900"/>
    </source>
</evidence>
<evidence type="ECO:0000313" key="15">
    <source>
        <dbReference type="RefSeq" id="XP_023930518.1"/>
    </source>
</evidence>
<name>A0A1S3KCU6_LINAN</name>
<gene>
    <name evidence="14 15" type="primary">LOC106180849</name>
</gene>
<comment type="function">
    <text evidence="10">Ubiquitin ligase protein which is a component of the N-end rule pathway. Recognizes and binds to proteins bearing specific N-terminal residues that are destabilizing according to the N-end rule, leading to their ubiquitination and subsequent degradation.</text>
</comment>
<evidence type="ECO:0000256" key="3">
    <source>
        <dbReference type="ARBA" id="ARBA00022679"/>
    </source>
</evidence>
<dbReference type="Gene3D" id="2.10.110.30">
    <property type="match status" value="1"/>
</dbReference>
<evidence type="ECO:0000313" key="14">
    <source>
        <dbReference type="RefSeq" id="XP_013420460.1"/>
    </source>
</evidence>
<feature type="compositionally biased region" description="Basic and acidic residues" evidence="11">
    <location>
        <begin position="849"/>
        <end position="858"/>
    </location>
</feature>
<dbReference type="EC" id="2.3.2.27" evidence="10"/>
<evidence type="ECO:0000256" key="9">
    <source>
        <dbReference type="PROSITE-ProRule" id="PRU00508"/>
    </source>
</evidence>
<dbReference type="UniPathway" id="UPA00143"/>
<organism evidence="13 14">
    <name type="scientific">Lingula anatina</name>
    <name type="common">Brachiopod</name>
    <name type="synonym">Lingula unguis</name>
    <dbReference type="NCBI Taxonomy" id="7574"/>
    <lineage>
        <taxon>Eukaryota</taxon>
        <taxon>Metazoa</taxon>
        <taxon>Spiralia</taxon>
        <taxon>Lophotrochozoa</taxon>
        <taxon>Brachiopoda</taxon>
        <taxon>Linguliformea</taxon>
        <taxon>Lingulata</taxon>
        <taxon>Lingulida</taxon>
        <taxon>Linguloidea</taxon>
        <taxon>Lingulidae</taxon>
        <taxon>Lingula</taxon>
    </lineage>
</organism>
<keyword evidence="4 10" id="KW-0479">Metal-binding</keyword>
<dbReference type="RefSeq" id="XP_013420460.1">
    <property type="nucleotide sequence ID" value="XM_013565006.1"/>
</dbReference>
<accession>A0A1S3KCU6</accession>
<comment type="pathway">
    <text evidence="2 10">Protein modification; protein ubiquitination.</text>
</comment>
<evidence type="ECO:0000259" key="12">
    <source>
        <dbReference type="PROSITE" id="PS51157"/>
    </source>
</evidence>
<reference evidence="14 15" key="1">
    <citation type="submission" date="2025-04" db="UniProtKB">
        <authorList>
            <consortium name="RefSeq"/>
        </authorList>
    </citation>
    <scope>IDENTIFICATION</scope>
    <source>
        <tissue evidence="14 15">Gonads</tissue>
    </source>
</reference>
<dbReference type="CDD" id="cd19672">
    <property type="entry name" value="UBR-box_UBR1_like"/>
    <property type="match status" value="1"/>
</dbReference>
<dbReference type="GeneID" id="106180849"/>
<evidence type="ECO:0000256" key="5">
    <source>
        <dbReference type="ARBA" id="ARBA00022771"/>
    </source>
</evidence>
<dbReference type="InterPro" id="IPR039164">
    <property type="entry name" value="UBR1-like"/>
</dbReference>
<dbReference type="InterPro" id="IPR044046">
    <property type="entry name" value="E3_ligase_UBR-like_C"/>
</dbReference>
<dbReference type="Pfam" id="PF18995">
    <property type="entry name" value="PRT6_C"/>
    <property type="match status" value="1"/>
</dbReference>
<comment type="catalytic activity">
    <reaction evidence="1 10">
        <text>S-ubiquitinyl-[E2 ubiquitin-conjugating enzyme]-L-cysteine + [acceptor protein]-L-lysine = [E2 ubiquitin-conjugating enzyme]-L-cysteine + N(6)-ubiquitinyl-[acceptor protein]-L-lysine.</text>
        <dbReference type="EC" id="2.3.2.27"/>
    </reaction>
</comment>
<dbReference type="SMART" id="SM00396">
    <property type="entry name" value="ZnF_UBR1"/>
    <property type="match status" value="1"/>
</dbReference>
<dbReference type="GO" id="GO:0008270">
    <property type="term" value="F:zinc ion binding"/>
    <property type="evidence" value="ECO:0007669"/>
    <property type="project" value="UniProtKB-UniRule"/>
</dbReference>
<evidence type="ECO:0000256" key="7">
    <source>
        <dbReference type="ARBA" id="ARBA00022833"/>
    </source>
</evidence>
<sequence>MSLTVSGAKSIAEFNPSQVIQSFQEAYEEGCITDKLRQHFCQFVPLVYGLLGEYDPNREERKAKKLLFNPVEAFLCGGPPDAVFKELKEKDHPPILCGRVFRSGEPTYSCRDCAVDPTCVLCIDCFNNGAHRKHKYRMSTSSGGGYCDCGDKEAWKTDPLCEIHRKGEEKGSNQNPIDNLPADLRQRAEAVLSFVIKYAVQMLLWTQYDDLPPDLRPPEMGNTYCTMLFNDEIHTYEQVINTLTRAIECTKKEAVDFATTVDREGRSSVKNGSFTDCEEVRRYVERNTTRQGQSKALKCHVMHLSVVAHQIFAQRMLTWLLRLIGQSDGLRQLFCKVSMEPSEELDGQCLLEKIMLADTQLWKAARVQSHQLFMAGVLMDQEYKKKFAVLFTQHYRQLVQDFIADDHYRSVSATAISVQIFTVPTLARMLITEHDLLSVILKTFLEECESKKDRDGKFTFDRSERSQQFKRAQYVLYDLKYGLNCKPSPEEWNDDLRRNFLNGFQCMLNLLSAMQGMDAVQRQTGQHLEFEPEWEGAFNLQIKLEDNIQLMQEWCATDKSVLIEAYRKVMETLEKQKQPRRKTEKVSVCGHKVECTKYDVSSQKVSIHLPLSRMLAGLHVYLEKYRLTFSSPELLFEPKLSMVDLIELPLRAQVLVAQTQASMWRRNGFSLLNQIYFYLNVRCRTQMYDKDIIMLQAGASSIDSNHFIVHVMNKFGLLQWVKDEYDTPGGGNTGTQDDTVRYTITLAEEFLNLLIIILSERYCQGIGEVSKDEGIQRELIHQLCLKPMAHSELEKAMPEDANHETGIEENVHKVADFSKKSDSGKGLYELKPEFYKDYSPFFYHYTKAEQSKSEEEQRKRKKQAGEDQALPPPVPPPFTAAFQPCVNLLQCDVMLHIMKTVLHRTAATWSRSWSEAQLERVLHLIGLALHEDRRAHDRGEESFNFVEKAMKGNENSLHSTLESLVGHQNISHDTQKDLLSWTLKTFAEVRALKDESASSEAVDIATKTTAVIDEREQQEKKRKEIAAKRRARIMAQMSAMQKNFIQENAELFESTSTELKAAVSDMDISEPVAVESPVCLGPSRSSSMAAAAITHTCILCQEEQEVGQGERALVLAVFVQRSSVLSKNRGKRVEDTDEYDPLFMPPDLFCGAYTSTCGHVMHSDCWQSFFDSVLAKERRRILRFRHRLSYHIERGEFLCPLCETISNTVIPIIPPLQTLVREGSTTAIHLSLGDWIDGLQKTVRASIKAIKEKESEEERLLYTPCPLSSITKMMTESVARNFNLLFEYITDDGSNYFSESISQMLKKFSRDTYAIGLGVLPDDSNDRIPQMPWSTLAFTIQAIDNCLREDSKPLFGSLSSRQLDCLNALVKVACVSGQVTQPEVVKQNCVRLLSGLILQSTEKKPWSHPCLLEIDMFHYMVKACVSMPILYSENNTPTVCSLSTAGLNDLHLLELVLTAHMVQIILSADFQIVEPMELELEGDTEEASLLRMYNDVRAKAGLDTELSPFPWHLNSHIKEACLPFLRCAAIFFHLVSAVSPPSALYEVGGDEFECICKYLCLPTSVNAILGQYLPVLDSLITSWCTDQCVQDHLSESPSTLVTYPRVDYQLVKLPVDFSDLINKVSTFNCPNSDSDESRAPTMCLVCGQLLCSQSYCCQVTRDGQTIGAATEHTETCGAGVGIFLRVRDCQVLLMAGKSSLRGCFYPPPYLDEYGETDQGLRRGNPLQLSHESYEKIQRMWLNHTIPEEIAHTLETNSNLLSFQWENL</sequence>
<dbReference type="GO" id="GO:0000151">
    <property type="term" value="C:ubiquitin ligase complex"/>
    <property type="evidence" value="ECO:0007669"/>
    <property type="project" value="TreeGrafter"/>
</dbReference>
<dbReference type="Pfam" id="PF22960">
    <property type="entry name" value="WHD_UBR1"/>
    <property type="match status" value="1"/>
</dbReference>
<dbReference type="GO" id="GO:0005737">
    <property type="term" value="C:cytoplasm"/>
    <property type="evidence" value="ECO:0007669"/>
    <property type="project" value="TreeGrafter"/>
</dbReference>
<dbReference type="STRING" id="7574.A0A1S3KCU6"/>
<keyword evidence="7 10" id="KW-0862">Zinc</keyword>
<feature type="domain" description="UBR-type" evidence="12">
    <location>
        <begin position="95"/>
        <end position="166"/>
    </location>
</feature>
<dbReference type="Pfam" id="PF02617">
    <property type="entry name" value="ClpS"/>
    <property type="match status" value="1"/>
</dbReference>
<evidence type="ECO:0000256" key="8">
    <source>
        <dbReference type="ARBA" id="ARBA00046341"/>
    </source>
</evidence>
<protein>
    <recommendedName>
        <fullName evidence="10">E3 ubiquitin-protein ligase</fullName>
        <ecNumber evidence="10">2.3.2.27</ecNumber>
    </recommendedName>
</protein>
<dbReference type="GO" id="GO:0071596">
    <property type="term" value="P:ubiquitin-dependent protein catabolic process via the N-end rule pathway"/>
    <property type="evidence" value="ECO:0007669"/>
    <property type="project" value="UniProtKB-UniRule"/>
</dbReference>
<dbReference type="Proteomes" id="UP000085678">
    <property type="component" value="Unplaced"/>
</dbReference>
<keyword evidence="6 10" id="KW-0833">Ubl conjugation pathway</keyword>
<dbReference type="GO" id="GO:0016567">
    <property type="term" value="P:protein ubiquitination"/>
    <property type="evidence" value="ECO:0007669"/>
    <property type="project" value="UniProtKB-UniRule"/>
</dbReference>
<dbReference type="KEGG" id="lak:106180849"/>
<dbReference type="FunFam" id="3.30.1390.10:FF:000003">
    <property type="entry name" value="E3 ubiquitin-protein ligase UBR2 isoform X1"/>
    <property type="match status" value="1"/>
</dbReference>
<dbReference type="Pfam" id="PF02207">
    <property type="entry name" value="zf-UBR"/>
    <property type="match status" value="1"/>
</dbReference>
<dbReference type="SUPFAM" id="SSF54736">
    <property type="entry name" value="ClpS-like"/>
    <property type="match status" value="1"/>
</dbReference>
<evidence type="ECO:0000256" key="6">
    <source>
        <dbReference type="ARBA" id="ARBA00022786"/>
    </source>
</evidence>
<dbReference type="PROSITE" id="PS51157">
    <property type="entry name" value="ZF_UBR"/>
    <property type="match status" value="1"/>
</dbReference>
<feature type="region of interest" description="Disordered" evidence="11">
    <location>
        <begin position="849"/>
        <end position="876"/>
    </location>
</feature>
<dbReference type="FunFam" id="2.10.110.30:FF:000001">
    <property type="entry name" value="E3 ubiquitin-protein ligase UBR2 isoform 1"/>
    <property type="match status" value="1"/>
</dbReference>
<dbReference type="PANTHER" id="PTHR21497:SF24">
    <property type="entry name" value="E3 UBIQUITIN-PROTEIN LIGASE UBR1"/>
    <property type="match status" value="1"/>
</dbReference>
<dbReference type="Gene3D" id="1.10.10.2670">
    <property type="entry name" value="E3 ubiquitin-protein ligase"/>
    <property type="match status" value="1"/>
</dbReference>
<comment type="similarity">
    <text evidence="8 10">Belongs to the E3 ubiquitin-protein ligase UBR1-like family.</text>
</comment>
<evidence type="ECO:0000256" key="2">
    <source>
        <dbReference type="ARBA" id="ARBA00004906"/>
    </source>
</evidence>
<feature type="zinc finger region" description="UBR-type" evidence="9">
    <location>
        <begin position="95"/>
        <end position="166"/>
    </location>
</feature>
<evidence type="ECO:0000313" key="13">
    <source>
        <dbReference type="Proteomes" id="UP000085678"/>
    </source>
</evidence>
<keyword evidence="3 10" id="KW-0808">Transferase</keyword>
<dbReference type="OrthoDB" id="26387at2759"/>
<dbReference type="SUPFAM" id="SSF46785">
    <property type="entry name" value="Winged helix' DNA-binding domain"/>
    <property type="match status" value="1"/>
</dbReference>
<evidence type="ECO:0000256" key="11">
    <source>
        <dbReference type="SAM" id="MobiDB-lite"/>
    </source>
</evidence>